<dbReference type="InterPro" id="IPR001853">
    <property type="entry name" value="DSBA-like_thioredoxin_dom"/>
</dbReference>
<keyword evidence="3" id="KW-1185">Reference proteome</keyword>
<dbReference type="GO" id="GO:0018845">
    <property type="term" value="F:2-hydroxychromene-2-carboxylate isomerase activity"/>
    <property type="evidence" value="ECO:0007669"/>
    <property type="project" value="InterPro"/>
</dbReference>
<accession>A0A2S6N8A3</accession>
<dbReference type="InterPro" id="IPR044087">
    <property type="entry name" value="NahD-like"/>
</dbReference>
<dbReference type="InterPro" id="IPR051924">
    <property type="entry name" value="GST_Kappa/NadH"/>
</dbReference>
<dbReference type="OrthoDB" id="5244108at2"/>
<dbReference type="Gene3D" id="3.40.30.10">
    <property type="entry name" value="Glutaredoxin"/>
    <property type="match status" value="1"/>
</dbReference>
<dbReference type="SUPFAM" id="SSF52833">
    <property type="entry name" value="Thioredoxin-like"/>
    <property type="match status" value="1"/>
</dbReference>
<reference evidence="2 3" key="1">
    <citation type="journal article" date="2018" name="Arch. Microbiol.">
        <title>New insights into the metabolic potential of the phototrophic purple bacterium Rhodopila globiformis DSM 161(T) from its draft genome sequence and evidence for a vanadium-dependent nitrogenase.</title>
        <authorList>
            <person name="Imhoff J.F."/>
            <person name="Rahn T."/>
            <person name="Kunzel S."/>
            <person name="Neulinger S.C."/>
        </authorList>
    </citation>
    <scope>NUCLEOTIDE SEQUENCE [LARGE SCALE GENOMIC DNA]</scope>
    <source>
        <strain evidence="2 3">DSM 16996</strain>
    </source>
</reference>
<evidence type="ECO:0000259" key="1">
    <source>
        <dbReference type="Pfam" id="PF01323"/>
    </source>
</evidence>
<dbReference type="GO" id="GO:0004364">
    <property type="term" value="F:glutathione transferase activity"/>
    <property type="evidence" value="ECO:0007669"/>
    <property type="project" value="TreeGrafter"/>
</dbReference>
<dbReference type="InterPro" id="IPR036249">
    <property type="entry name" value="Thioredoxin-like_sf"/>
</dbReference>
<dbReference type="AlphaFoldDB" id="A0A2S6N8A3"/>
<evidence type="ECO:0000313" key="3">
    <source>
        <dbReference type="Proteomes" id="UP000239089"/>
    </source>
</evidence>
<dbReference type="GO" id="GO:0006749">
    <property type="term" value="P:glutathione metabolic process"/>
    <property type="evidence" value="ECO:0007669"/>
    <property type="project" value="TreeGrafter"/>
</dbReference>
<dbReference type="GO" id="GO:1901170">
    <property type="term" value="P:naphthalene catabolic process"/>
    <property type="evidence" value="ECO:0007669"/>
    <property type="project" value="InterPro"/>
</dbReference>
<dbReference type="Proteomes" id="UP000239089">
    <property type="component" value="Unassembled WGS sequence"/>
</dbReference>
<gene>
    <name evidence="2" type="ORF">CCR94_11230</name>
</gene>
<protein>
    <recommendedName>
        <fullName evidence="1">DSBA-like thioredoxin domain-containing protein</fullName>
    </recommendedName>
</protein>
<dbReference type="PANTHER" id="PTHR42943">
    <property type="entry name" value="GLUTATHIONE S-TRANSFERASE KAPPA"/>
    <property type="match status" value="1"/>
</dbReference>
<dbReference type="EMBL" id="NHSJ01000071">
    <property type="protein sequence ID" value="PPQ30843.1"/>
    <property type="molecule type" value="Genomic_DNA"/>
</dbReference>
<dbReference type="GO" id="GO:0004602">
    <property type="term" value="F:glutathione peroxidase activity"/>
    <property type="evidence" value="ECO:0007669"/>
    <property type="project" value="TreeGrafter"/>
</dbReference>
<sequence>MKTPSRKNARAAARSIPGASANSARPAKVRIVTKIIVDFGDTRREPRFVVSCRERLASKDFLGQIPPVEPQFVLGRLGRLYQEGTLPRVDFWYEFASTYSYLSVVRIEQLAEATDVAVRWRPFLLGPLFTAQGWLNSPFNIFPAKGRYMWRDIERICAARGHPFTHPPGFPQNSVNAARLALAVPEQRRSAFSRAVFRAEFEQGRVISDEALLADILRDLDLPADLIDEAKSDSIRALLREETETARKIGLFGAPSFVTEDGELFWGDDRLEQALDWASRS</sequence>
<dbReference type="PANTHER" id="PTHR42943:SF2">
    <property type="entry name" value="GLUTATHIONE S-TRANSFERASE KAPPA 1"/>
    <property type="match status" value="1"/>
</dbReference>
<evidence type="ECO:0000313" key="2">
    <source>
        <dbReference type="EMBL" id="PPQ30843.1"/>
    </source>
</evidence>
<dbReference type="CDD" id="cd03022">
    <property type="entry name" value="DsbA_HCCA_Iso"/>
    <property type="match status" value="1"/>
</dbReference>
<comment type="caution">
    <text evidence="2">The sequence shown here is derived from an EMBL/GenBank/DDBJ whole genome shotgun (WGS) entry which is preliminary data.</text>
</comment>
<name>A0A2S6N8A3_9HYPH</name>
<dbReference type="Pfam" id="PF01323">
    <property type="entry name" value="DSBA"/>
    <property type="match status" value="1"/>
</dbReference>
<organism evidence="2 3">
    <name type="scientific">Rhodoblastus sphagnicola</name>
    <dbReference type="NCBI Taxonomy" id="333368"/>
    <lineage>
        <taxon>Bacteria</taxon>
        <taxon>Pseudomonadati</taxon>
        <taxon>Pseudomonadota</taxon>
        <taxon>Alphaproteobacteria</taxon>
        <taxon>Hyphomicrobiales</taxon>
        <taxon>Rhodoblastaceae</taxon>
        <taxon>Rhodoblastus</taxon>
    </lineage>
</organism>
<proteinExistence type="predicted"/>
<feature type="domain" description="DSBA-like thioredoxin" evidence="1">
    <location>
        <begin position="88"/>
        <end position="274"/>
    </location>
</feature>